<proteinExistence type="predicted"/>
<evidence type="ECO:0000313" key="2">
    <source>
        <dbReference type="Proteomes" id="UP000324800"/>
    </source>
</evidence>
<dbReference type="EMBL" id="SNRW01017744">
    <property type="protein sequence ID" value="KAA6368020.1"/>
    <property type="molecule type" value="Genomic_DNA"/>
</dbReference>
<name>A0A5J4UCT8_9EUKA</name>
<dbReference type="Proteomes" id="UP000324800">
    <property type="component" value="Unassembled WGS sequence"/>
</dbReference>
<gene>
    <name evidence="1" type="ORF">EZS28_036453</name>
</gene>
<organism evidence="1 2">
    <name type="scientific">Streblomastix strix</name>
    <dbReference type="NCBI Taxonomy" id="222440"/>
    <lineage>
        <taxon>Eukaryota</taxon>
        <taxon>Metamonada</taxon>
        <taxon>Preaxostyla</taxon>
        <taxon>Oxymonadida</taxon>
        <taxon>Streblomastigidae</taxon>
        <taxon>Streblomastix</taxon>
    </lineage>
</organism>
<reference evidence="1 2" key="1">
    <citation type="submission" date="2019-03" db="EMBL/GenBank/DDBJ databases">
        <title>Single cell metagenomics reveals metabolic interactions within the superorganism composed of flagellate Streblomastix strix and complex community of Bacteroidetes bacteria on its surface.</title>
        <authorList>
            <person name="Treitli S.C."/>
            <person name="Kolisko M."/>
            <person name="Husnik F."/>
            <person name="Keeling P."/>
            <person name="Hampl V."/>
        </authorList>
    </citation>
    <scope>NUCLEOTIDE SEQUENCE [LARGE SCALE GENOMIC DNA]</scope>
    <source>
        <strain evidence="1">ST1C</strain>
    </source>
</reference>
<evidence type="ECO:0000313" key="1">
    <source>
        <dbReference type="EMBL" id="KAA6368020.1"/>
    </source>
</evidence>
<protein>
    <submittedName>
        <fullName evidence="1">Uncharacterized protein</fullName>
    </submittedName>
</protein>
<accession>A0A5J4UCT8</accession>
<sequence length="66" mass="7206">MPTNALVGLSYLAECRVGQFEEDGKPNQLREGMETDKTKFGSNIIPIPAEFGSDIIPIPAEFAITH</sequence>
<comment type="caution">
    <text evidence="1">The sequence shown here is derived from an EMBL/GenBank/DDBJ whole genome shotgun (WGS) entry which is preliminary data.</text>
</comment>
<dbReference type="AlphaFoldDB" id="A0A5J4UCT8"/>